<dbReference type="GO" id="GO:0012505">
    <property type="term" value="C:endomembrane system"/>
    <property type="evidence" value="ECO:0007669"/>
    <property type="project" value="UniProtKB-SubCell"/>
</dbReference>
<reference evidence="4" key="2">
    <citation type="journal article" date="2024" name="Plant">
        <title>Genomic evolution and insights into agronomic trait innovations of Sesamum species.</title>
        <authorList>
            <person name="Miao H."/>
            <person name="Wang L."/>
            <person name="Qu L."/>
            <person name="Liu H."/>
            <person name="Sun Y."/>
            <person name="Le M."/>
            <person name="Wang Q."/>
            <person name="Wei S."/>
            <person name="Zheng Y."/>
            <person name="Lin W."/>
            <person name="Duan Y."/>
            <person name="Cao H."/>
            <person name="Xiong S."/>
            <person name="Wang X."/>
            <person name="Wei L."/>
            <person name="Li C."/>
            <person name="Ma Q."/>
            <person name="Ju M."/>
            <person name="Zhao R."/>
            <person name="Li G."/>
            <person name="Mu C."/>
            <person name="Tian Q."/>
            <person name="Mei H."/>
            <person name="Zhang T."/>
            <person name="Gao T."/>
            <person name="Zhang H."/>
        </authorList>
    </citation>
    <scope>NUCLEOTIDE SEQUENCE</scope>
    <source>
        <strain evidence="4">K16</strain>
    </source>
</reference>
<proteinExistence type="predicted"/>
<evidence type="ECO:0000313" key="5">
    <source>
        <dbReference type="Proteomes" id="UP001289374"/>
    </source>
</evidence>
<dbReference type="AlphaFoldDB" id="A0AAE1VXK8"/>
<dbReference type="Gene3D" id="1.25.40.270">
    <property type="entry name" value="Vacuolar protein sorting-associated protein vta1"/>
    <property type="match status" value="1"/>
</dbReference>
<dbReference type="Proteomes" id="UP001289374">
    <property type="component" value="Unassembled WGS sequence"/>
</dbReference>
<gene>
    <name evidence="4" type="ORF">Sango_2762300</name>
</gene>
<evidence type="ECO:0000256" key="1">
    <source>
        <dbReference type="ARBA" id="ARBA00004308"/>
    </source>
</evidence>
<dbReference type="Pfam" id="PF04652">
    <property type="entry name" value="Vta1"/>
    <property type="match status" value="1"/>
</dbReference>
<evidence type="ECO:0000313" key="4">
    <source>
        <dbReference type="EMBL" id="KAK4383573.1"/>
    </source>
</evidence>
<sequence length="198" mass="23087">MTEIVVAEPFDSEKLPVTLVSEVQRFFRVANQIEIDEPRVAYLCRFYAFEVAHNFDRASSGQGVRQFKTSLLQRLGQDDEVTLRKRRGKSDLHELRRVYWQYKDYIIKHGGEYTLETRPLLRRTLHDLNSMSLTLDQGGVHHSIMQLPENLRLKDEEADAEDAVGHEHWRLLPFYQFKVMLSPLGDDDEGVLDYPAIP</sequence>
<reference evidence="4" key="1">
    <citation type="submission" date="2020-06" db="EMBL/GenBank/DDBJ databases">
        <authorList>
            <person name="Li T."/>
            <person name="Hu X."/>
            <person name="Zhang T."/>
            <person name="Song X."/>
            <person name="Zhang H."/>
            <person name="Dai N."/>
            <person name="Sheng W."/>
            <person name="Hou X."/>
            <person name="Wei L."/>
        </authorList>
    </citation>
    <scope>NUCLEOTIDE SEQUENCE</scope>
    <source>
        <strain evidence="4">K16</strain>
        <tissue evidence="4">Leaf</tissue>
    </source>
</reference>
<dbReference type="EMBL" id="JACGWL010000549">
    <property type="protein sequence ID" value="KAK4383573.1"/>
    <property type="molecule type" value="Genomic_DNA"/>
</dbReference>
<feature type="domain" description="Vta1/callose synthase N-terminal" evidence="3">
    <location>
        <begin position="23"/>
        <end position="77"/>
    </location>
</feature>
<keyword evidence="2" id="KW-0472">Membrane</keyword>
<name>A0AAE1VXK8_9LAMI</name>
<evidence type="ECO:0000256" key="2">
    <source>
        <dbReference type="ARBA" id="ARBA00023136"/>
    </source>
</evidence>
<accession>A0AAE1VXK8</accession>
<protein>
    <submittedName>
        <fullName evidence="4">Callose synthase 8</fullName>
    </submittedName>
</protein>
<evidence type="ECO:0000259" key="3">
    <source>
        <dbReference type="Pfam" id="PF04652"/>
    </source>
</evidence>
<comment type="caution">
    <text evidence="4">The sequence shown here is derived from an EMBL/GenBank/DDBJ whole genome shotgun (WGS) entry which is preliminary data.</text>
</comment>
<dbReference type="InterPro" id="IPR039431">
    <property type="entry name" value="Vta1/CALS_N"/>
</dbReference>
<comment type="subcellular location">
    <subcellularLocation>
        <location evidence="1">Endomembrane system</location>
    </subcellularLocation>
</comment>
<dbReference type="InterPro" id="IPR023175">
    <property type="entry name" value="Vta1/CALS_N_sf"/>
</dbReference>
<organism evidence="4 5">
    <name type="scientific">Sesamum angolense</name>
    <dbReference type="NCBI Taxonomy" id="2727404"/>
    <lineage>
        <taxon>Eukaryota</taxon>
        <taxon>Viridiplantae</taxon>
        <taxon>Streptophyta</taxon>
        <taxon>Embryophyta</taxon>
        <taxon>Tracheophyta</taxon>
        <taxon>Spermatophyta</taxon>
        <taxon>Magnoliopsida</taxon>
        <taxon>eudicotyledons</taxon>
        <taxon>Gunneridae</taxon>
        <taxon>Pentapetalae</taxon>
        <taxon>asterids</taxon>
        <taxon>lamiids</taxon>
        <taxon>Lamiales</taxon>
        <taxon>Pedaliaceae</taxon>
        <taxon>Sesamum</taxon>
    </lineage>
</organism>
<keyword evidence="5" id="KW-1185">Reference proteome</keyword>